<reference evidence="1" key="3">
    <citation type="submission" date="2022-01" db="UniProtKB">
        <authorList>
            <consortium name="EnsemblPlants"/>
        </authorList>
    </citation>
    <scope>IDENTIFICATION</scope>
    <source>
        <strain evidence="1">subsp. vulgare</strain>
    </source>
</reference>
<accession>A0A8I6XDD4</accession>
<organism evidence="1 2">
    <name type="scientific">Hordeum vulgare subsp. vulgare</name>
    <name type="common">Domesticated barley</name>
    <dbReference type="NCBI Taxonomy" id="112509"/>
    <lineage>
        <taxon>Eukaryota</taxon>
        <taxon>Viridiplantae</taxon>
        <taxon>Streptophyta</taxon>
        <taxon>Embryophyta</taxon>
        <taxon>Tracheophyta</taxon>
        <taxon>Spermatophyta</taxon>
        <taxon>Magnoliopsida</taxon>
        <taxon>Liliopsida</taxon>
        <taxon>Poales</taxon>
        <taxon>Poaceae</taxon>
        <taxon>BOP clade</taxon>
        <taxon>Pooideae</taxon>
        <taxon>Triticodae</taxon>
        <taxon>Triticeae</taxon>
        <taxon>Hordeinae</taxon>
        <taxon>Hordeum</taxon>
    </lineage>
</organism>
<keyword evidence="2" id="KW-1185">Reference proteome</keyword>
<dbReference type="EnsemblPlants" id="HORVU.MOREX.r3.2HG0156460.1">
    <property type="protein sequence ID" value="HORVU.MOREX.r3.2HG0156460.1.CDS1"/>
    <property type="gene ID" value="HORVU.MOREX.r3.2HG0156460"/>
</dbReference>
<dbReference type="Gramene" id="HORVU.MOREX.r3.2HG0156460.1">
    <property type="protein sequence ID" value="HORVU.MOREX.r3.2HG0156460.1.CDS1"/>
    <property type="gene ID" value="HORVU.MOREX.r3.2HG0156460"/>
</dbReference>
<evidence type="ECO:0000313" key="2">
    <source>
        <dbReference type="Proteomes" id="UP000011116"/>
    </source>
</evidence>
<dbReference type="Gramene" id="HORVU.MOREX.r2.2HG0128900.1">
    <property type="protein sequence ID" value="HORVU.MOREX.r2.2HG0128900.1.CDS.1"/>
    <property type="gene ID" value="HORVU.MOREX.r2.2HG0128900"/>
</dbReference>
<dbReference type="AlphaFoldDB" id="A0A8I6XDD4"/>
<dbReference type="PROSITE" id="PS51257">
    <property type="entry name" value="PROKAR_LIPOPROTEIN"/>
    <property type="match status" value="1"/>
</dbReference>
<reference evidence="2" key="1">
    <citation type="journal article" date="2012" name="Nature">
        <title>A physical, genetic and functional sequence assembly of the barley genome.</title>
        <authorList>
            <consortium name="The International Barley Genome Sequencing Consortium"/>
            <person name="Mayer K.F."/>
            <person name="Waugh R."/>
            <person name="Brown J.W."/>
            <person name="Schulman A."/>
            <person name="Langridge P."/>
            <person name="Platzer M."/>
            <person name="Fincher G.B."/>
            <person name="Muehlbauer G.J."/>
            <person name="Sato K."/>
            <person name="Close T.J."/>
            <person name="Wise R.P."/>
            <person name="Stein N."/>
        </authorList>
    </citation>
    <scope>NUCLEOTIDE SEQUENCE [LARGE SCALE GENOMIC DNA]</scope>
    <source>
        <strain evidence="2">cv. Morex</strain>
    </source>
</reference>
<proteinExistence type="predicted"/>
<reference evidence="1" key="2">
    <citation type="submission" date="2020-10" db="EMBL/GenBank/DDBJ databases">
        <authorList>
            <person name="Scholz U."/>
            <person name="Mascher M."/>
            <person name="Fiebig A."/>
        </authorList>
    </citation>
    <scope>NUCLEOTIDE SEQUENCE [LARGE SCALE GENOMIC DNA]</scope>
    <source>
        <strain evidence="1">cv. Morex</strain>
    </source>
</reference>
<name>A0A8I6XDD4_HORVV</name>
<evidence type="ECO:0000313" key="1">
    <source>
        <dbReference type="EnsemblPlants" id="HORVU.MOREX.r3.2HG0156460.1.CDS1"/>
    </source>
</evidence>
<protein>
    <submittedName>
        <fullName evidence="1">Uncharacterized protein</fullName>
    </submittedName>
</protein>
<dbReference type="Proteomes" id="UP000011116">
    <property type="component" value="Chromosome 2H"/>
</dbReference>
<sequence length="122" mass="13705">MFSRSMNPLSSLLTACGYDMMKQQPWEDGGTSDEPEPVSICVYVCIRSCKCRRLCFHLDVASKPDHVKLPSSPPKGSFVCVLVHSSNLVLNLNVQLVLLKKKIYSESLSCGYHRKELTITIR</sequence>